<name>A0ABT0ZWJ8_9PSEU</name>
<evidence type="ECO:0000259" key="3">
    <source>
        <dbReference type="Pfam" id="PF08546"/>
    </source>
</evidence>
<dbReference type="SUPFAM" id="SSF51735">
    <property type="entry name" value="NAD(P)-binding Rossmann-fold domains"/>
    <property type="match status" value="1"/>
</dbReference>
<dbReference type="InterPro" id="IPR008927">
    <property type="entry name" value="6-PGluconate_DH-like_C_sf"/>
</dbReference>
<dbReference type="RefSeq" id="WP_252436776.1">
    <property type="nucleotide sequence ID" value="NZ_JAGSOV010000017.1"/>
</dbReference>
<keyword evidence="5" id="KW-1185">Reference proteome</keyword>
<dbReference type="EMBL" id="JAGSOV010000017">
    <property type="protein sequence ID" value="MCO1655034.1"/>
    <property type="molecule type" value="Genomic_DNA"/>
</dbReference>
<reference evidence="4" key="1">
    <citation type="submission" date="2021-04" db="EMBL/GenBank/DDBJ databases">
        <title>Pseudonocardia sp. nov., isolated from sandy soil of mangrove forest.</title>
        <authorList>
            <person name="Zan Z."/>
            <person name="Huang R."/>
            <person name="Liu W."/>
        </authorList>
    </citation>
    <scope>NUCLEOTIDE SEQUENCE</scope>
    <source>
        <strain evidence="4">S2-4</strain>
    </source>
</reference>
<dbReference type="InterPro" id="IPR036291">
    <property type="entry name" value="NAD(P)-bd_dom_sf"/>
</dbReference>
<dbReference type="Gene3D" id="1.10.1040.10">
    <property type="entry name" value="N-(1-d-carboxylethyl)-l-norvaline Dehydrogenase, domain 2"/>
    <property type="match status" value="1"/>
</dbReference>
<feature type="domain" description="Ketopantoate reductase N-terminal" evidence="2">
    <location>
        <begin position="4"/>
        <end position="135"/>
    </location>
</feature>
<accession>A0ABT0ZWJ8</accession>
<organism evidence="4 5">
    <name type="scientific">Pseudonocardia humida</name>
    <dbReference type="NCBI Taxonomy" id="2800819"/>
    <lineage>
        <taxon>Bacteria</taxon>
        <taxon>Bacillati</taxon>
        <taxon>Actinomycetota</taxon>
        <taxon>Actinomycetes</taxon>
        <taxon>Pseudonocardiales</taxon>
        <taxon>Pseudonocardiaceae</taxon>
        <taxon>Pseudonocardia</taxon>
    </lineage>
</organism>
<dbReference type="PANTHER" id="PTHR21708:SF26">
    <property type="entry name" value="2-DEHYDROPANTOATE 2-REDUCTASE"/>
    <property type="match status" value="1"/>
</dbReference>
<dbReference type="InterPro" id="IPR051402">
    <property type="entry name" value="KPR-Related"/>
</dbReference>
<feature type="region of interest" description="Disordered" evidence="1">
    <location>
        <begin position="237"/>
        <end position="266"/>
    </location>
</feature>
<sequence length="323" mass="33722">MRYVVIGAGAIGGVVAARLHEAGREVLAVARGAHLAAIREHGLRLDEPDGSRTVALAVAGTVAEVDWRADDVVLLCTKSQDSEALLDELRAAAPDVAVACVQNGVANERTAARRFERVQGVYVMVPAEHLEPGRVAGFSAPVAGVLDVGRYPSGADELSTRIADDLTAAGYSSRAVEAVMPWKYAKLLVNLGNAADAACGPDDPDLPELTERARVEGERCLDAAGIGFAGPAEVRERRSGNVSVRPVGGRDRPGGSSTWQSLRRGSGSVEAEHLNGEIVALGRAHGVRTPVNEVLLRTVVAMARDGVPPGSRTARELLVEAGG</sequence>
<dbReference type="Proteomes" id="UP001165283">
    <property type="component" value="Unassembled WGS sequence"/>
</dbReference>
<gene>
    <name evidence="4" type="ORF">KDL28_08185</name>
</gene>
<dbReference type="InterPro" id="IPR013752">
    <property type="entry name" value="KPA_reductase"/>
</dbReference>
<dbReference type="PANTHER" id="PTHR21708">
    <property type="entry name" value="PROBABLE 2-DEHYDROPANTOATE 2-REDUCTASE"/>
    <property type="match status" value="1"/>
</dbReference>
<comment type="caution">
    <text evidence="4">The sequence shown here is derived from an EMBL/GenBank/DDBJ whole genome shotgun (WGS) entry which is preliminary data.</text>
</comment>
<dbReference type="InterPro" id="IPR013328">
    <property type="entry name" value="6PGD_dom2"/>
</dbReference>
<dbReference type="InterPro" id="IPR013332">
    <property type="entry name" value="KPR_N"/>
</dbReference>
<proteinExistence type="predicted"/>
<evidence type="ECO:0000313" key="4">
    <source>
        <dbReference type="EMBL" id="MCO1655034.1"/>
    </source>
</evidence>
<dbReference type="SUPFAM" id="SSF48179">
    <property type="entry name" value="6-phosphogluconate dehydrogenase C-terminal domain-like"/>
    <property type="match status" value="1"/>
</dbReference>
<dbReference type="Gene3D" id="3.40.50.720">
    <property type="entry name" value="NAD(P)-binding Rossmann-like Domain"/>
    <property type="match status" value="1"/>
</dbReference>
<feature type="domain" description="Ketopantoate reductase C-terminal" evidence="3">
    <location>
        <begin position="186"/>
        <end position="300"/>
    </location>
</feature>
<dbReference type="Pfam" id="PF08546">
    <property type="entry name" value="ApbA_C"/>
    <property type="match status" value="1"/>
</dbReference>
<protein>
    <submittedName>
        <fullName evidence="4">Ketopantoate reductase family protein</fullName>
    </submittedName>
</protein>
<dbReference type="Pfam" id="PF02558">
    <property type="entry name" value="ApbA"/>
    <property type="match status" value="1"/>
</dbReference>
<evidence type="ECO:0000256" key="1">
    <source>
        <dbReference type="SAM" id="MobiDB-lite"/>
    </source>
</evidence>
<evidence type="ECO:0000313" key="5">
    <source>
        <dbReference type="Proteomes" id="UP001165283"/>
    </source>
</evidence>
<evidence type="ECO:0000259" key="2">
    <source>
        <dbReference type="Pfam" id="PF02558"/>
    </source>
</evidence>